<proteinExistence type="predicted"/>
<evidence type="ECO:0000256" key="2">
    <source>
        <dbReference type="ARBA" id="ARBA00022490"/>
    </source>
</evidence>
<dbReference type="InterPro" id="IPR055108">
    <property type="entry name" value="Syntrophin_4th"/>
</dbReference>
<feature type="domain" description="Syntrophin C-terminal PH" evidence="3">
    <location>
        <begin position="2"/>
        <end position="93"/>
    </location>
</feature>
<feature type="non-terminal residue" evidence="4">
    <location>
        <position position="1"/>
    </location>
</feature>
<evidence type="ECO:0000313" key="5">
    <source>
        <dbReference type="Proteomes" id="UP000822369"/>
    </source>
</evidence>
<reference evidence="4" key="1">
    <citation type="submission" date="2020-03" db="EMBL/GenBank/DDBJ databases">
        <title>Intra-Species Differences in Population Size shape Life History and Genome Evolution.</title>
        <authorList>
            <person name="Willemsen D."/>
            <person name="Cui R."/>
            <person name="Valenzano D.R."/>
        </authorList>
    </citation>
    <scope>NUCLEOTIDE SEQUENCE</scope>
    <source>
        <strain evidence="4">GRZ</strain>
        <tissue evidence="4">Whole</tissue>
    </source>
</reference>
<dbReference type="EMBL" id="JAAVVJ010000014">
    <property type="protein sequence ID" value="KAF7208138.1"/>
    <property type="molecule type" value="Genomic_DNA"/>
</dbReference>
<dbReference type="AlphaFoldDB" id="A0A9D2XUG3"/>
<organism evidence="4 5">
    <name type="scientific">Nothobranchius furzeri</name>
    <name type="common">Turquoise killifish</name>
    <dbReference type="NCBI Taxonomy" id="105023"/>
    <lineage>
        <taxon>Eukaryota</taxon>
        <taxon>Metazoa</taxon>
        <taxon>Chordata</taxon>
        <taxon>Craniata</taxon>
        <taxon>Vertebrata</taxon>
        <taxon>Euteleostomi</taxon>
        <taxon>Actinopterygii</taxon>
        <taxon>Neopterygii</taxon>
        <taxon>Teleostei</taxon>
        <taxon>Neoteleostei</taxon>
        <taxon>Acanthomorphata</taxon>
        <taxon>Ovalentaria</taxon>
        <taxon>Atherinomorphae</taxon>
        <taxon>Cyprinodontiformes</taxon>
        <taxon>Nothobranchiidae</taxon>
        <taxon>Nothobranchius</taxon>
    </lineage>
</organism>
<comment type="caution">
    <text evidence="4">The sequence shown here is derived from an EMBL/GenBank/DDBJ whole genome shotgun (WGS) entry which is preliminary data.</text>
</comment>
<evidence type="ECO:0000259" key="3">
    <source>
        <dbReference type="Pfam" id="PF23012"/>
    </source>
</evidence>
<evidence type="ECO:0000256" key="1">
    <source>
        <dbReference type="ARBA" id="ARBA00004496"/>
    </source>
</evidence>
<evidence type="ECO:0000313" key="4">
    <source>
        <dbReference type="EMBL" id="KAF7208138.1"/>
    </source>
</evidence>
<sequence>TADCSWNGKDCTLGVHINDGFTLFTEEMGVRKNILLQQPFERLRMSSDDGVRMMFLDFGGPEAEIQLDLKCCPKTLVFIIHSFLSAKVKRLGLLA</sequence>
<dbReference type="GO" id="GO:0005198">
    <property type="term" value="F:structural molecule activity"/>
    <property type="evidence" value="ECO:0007669"/>
    <property type="project" value="InterPro"/>
</dbReference>
<gene>
    <name evidence="4" type="primary">snta1</name>
    <name evidence="4" type="ORF">G4P62_010168</name>
</gene>
<dbReference type="PANTHER" id="PTHR10554:SF6">
    <property type="entry name" value="ALPHA-1-SYNTROPHIN"/>
    <property type="match status" value="1"/>
</dbReference>
<dbReference type="GO" id="GO:0042383">
    <property type="term" value="C:sarcolemma"/>
    <property type="evidence" value="ECO:0007669"/>
    <property type="project" value="TreeGrafter"/>
</dbReference>
<dbReference type="GO" id="GO:0005737">
    <property type="term" value="C:cytoplasm"/>
    <property type="evidence" value="ECO:0007669"/>
    <property type="project" value="UniProtKB-SubCell"/>
</dbReference>
<keyword evidence="2" id="KW-0963">Cytoplasm</keyword>
<comment type="subcellular location">
    <subcellularLocation>
        <location evidence="1">Cytoplasm</location>
    </subcellularLocation>
</comment>
<accession>A0A9D2XUG3</accession>
<protein>
    <submittedName>
        <fullName evidence="4">Transcript variant X2</fullName>
    </submittedName>
</protein>
<name>A0A9D2XUG3_NOTFU</name>
<dbReference type="Pfam" id="PF23012">
    <property type="entry name" value="Syntrophin_4th"/>
    <property type="match status" value="1"/>
</dbReference>
<dbReference type="GO" id="GO:0016010">
    <property type="term" value="C:dystrophin-associated glycoprotein complex"/>
    <property type="evidence" value="ECO:0007669"/>
    <property type="project" value="TreeGrafter"/>
</dbReference>
<dbReference type="GO" id="GO:0031594">
    <property type="term" value="C:neuromuscular junction"/>
    <property type="evidence" value="ECO:0007669"/>
    <property type="project" value="TreeGrafter"/>
</dbReference>
<dbReference type="PANTHER" id="PTHR10554">
    <property type="entry name" value="SYNTROPHIN"/>
    <property type="match status" value="1"/>
</dbReference>
<dbReference type="InterPro" id="IPR015482">
    <property type="entry name" value="Syntrophin"/>
</dbReference>
<dbReference type="Proteomes" id="UP000822369">
    <property type="component" value="Chromosome 14"/>
</dbReference>